<keyword evidence="1" id="KW-0812">Transmembrane</keyword>
<evidence type="ECO:0000256" key="1">
    <source>
        <dbReference type="SAM" id="Phobius"/>
    </source>
</evidence>
<dbReference type="EMBL" id="JARWAO010000005">
    <property type="protein sequence ID" value="MDR5896468.1"/>
    <property type="molecule type" value="Genomic_DNA"/>
</dbReference>
<keyword evidence="1" id="KW-1133">Transmembrane helix</keyword>
<gene>
    <name evidence="3" type="ORF">QC825_10325</name>
</gene>
<dbReference type="RefSeq" id="WP_251594111.1">
    <property type="nucleotide sequence ID" value="NZ_JAMLJI010000003.1"/>
</dbReference>
<feature type="transmembrane region" description="Helical" evidence="1">
    <location>
        <begin position="57"/>
        <end position="90"/>
    </location>
</feature>
<proteinExistence type="predicted"/>
<comment type="caution">
    <text evidence="3">The sequence shown here is derived from an EMBL/GenBank/DDBJ whole genome shotgun (WGS) entry which is preliminary data.</text>
</comment>
<sequence>MTLPDKHASTNVMALVAFGLSLLSFFVAPACLGSIVCGHVARAQIRRSHENGDSWAVAGLVIGYLMLLASVAGLLVFGGVILTFFGIAALA</sequence>
<keyword evidence="4" id="KW-1185">Reference proteome</keyword>
<dbReference type="InterPro" id="IPR025241">
    <property type="entry name" value="DUF4190"/>
</dbReference>
<organism evidence="3 4">
    <name type="scientific">Larsenimonas suaedae</name>
    <dbReference type="NCBI Taxonomy" id="1851019"/>
    <lineage>
        <taxon>Bacteria</taxon>
        <taxon>Pseudomonadati</taxon>
        <taxon>Pseudomonadota</taxon>
        <taxon>Gammaproteobacteria</taxon>
        <taxon>Oceanospirillales</taxon>
        <taxon>Halomonadaceae</taxon>
        <taxon>Larsenimonas</taxon>
    </lineage>
</organism>
<reference evidence="3 4" key="1">
    <citation type="submission" date="2023-04" db="EMBL/GenBank/DDBJ databases">
        <title>A long-awaited taxogenomic arrangement of the family Halomonadaceae.</title>
        <authorList>
            <person name="De La Haba R."/>
            <person name="Chuvochina M."/>
            <person name="Wittouck S."/>
            <person name="Arahal D.R."/>
            <person name="Sanchez-Porro C."/>
            <person name="Hugenholtz P."/>
            <person name="Ventosa A."/>
        </authorList>
    </citation>
    <scope>NUCLEOTIDE SEQUENCE [LARGE SCALE GENOMIC DNA]</scope>
    <source>
        <strain evidence="3 4">DSM 22428</strain>
    </source>
</reference>
<evidence type="ECO:0000313" key="4">
    <source>
        <dbReference type="Proteomes" id="UP001269375"/>
    </source>
</evidence>
<dbReference type="Pfam" id="PF13828">
    <property type="entry name" value="DUF4190"/>
    <property type="match status" value="1"/>
</dbReference>
<accession>A0ABU1GWN7</accession>
<protein>
    <submittedName>
        <fullName evidence="3">DUF4190 domain-containing protein</fullName>
    </submittedName>
</protein>
<dbReference type="Proteomes" id="UP001269375">
    <property type="component" value="Unassembled WGS sequence"/>
</dbReference>
<evidence type="ECO:0000259" key="2">
    <source>
        <dbReference type="Pfam" id="PF13828"/>
    </source>
</evidence>
<keyword evidence="1" id="KW-0472">Membrane</keyword>
<name>A0ABU1GWN7_9GAMM</name>
<evidence type="ECO:0000313" key="3">
    <source>
        <dbReference type="EMBL" id="MDR5896468.1"/>
    </source>
</evidence>
<feature type="domain" description="DUF4190" evidence="2">
    <location>
        <begin position="13"/>
        <end position="71"/>
    </location>
</feature>